<keyword evidence="2" id="KW-1185">Reference proteome</keyword>
<proteinExistence type="predicted"/>
<dbReference type="AlphaFoldDB" id="A0A8J7FC06"/>
<name>A0A8J7FC06_9GAMM</name>
<evidence type="ECO:0000313" key="2">
    <source>
        <dbReference type="Proteomes" id="UP000640333"/>
    </source>
</evidence>
<dbReference type="EMBL" id="JADEYS010000012">
    <property type="protein sequence ID" value="MBE9398147.1"/>
    <property type="molecule type" value="Genomic_DNA"/>
</dbReference>
<dbReference type="RefSeq" id="WP_193953778.1">
    <property type="nucleotide sequence ID" value="NZ_JADEYS010000012.1"/>
</dbReference>
<reference evidence="1" key="1">
    <citation type="submission" date="2020-10" db="EMBL/GenBank/DDBJ databases">
        <title>Bacterium isolated from coastal waters sediment.</title>
        <authorList>
            <person name="Chen R.-J."/>
            <person name="Lu D.-C."/>
            <person name="Zhu K.-L."/>
            <person name="Du Z.-J."/>
        </authorList>
    </citation>
    <scope>NUCLEOTIDE SEQUENCE</scope>
    <source>
        <strain evidence="1">N1Y112</strain>
    </source>
</reference>
<comment type="caution">
    <text evidence="1">The sequence shown here is derived from an EMBL/GenBank/DDBJ whole genome shotgun (WGS) entry which is preliminary data.</text>
</comment>
<sequence length="94" mass="9738">MKLSEIQMPVVVLLLSAAVGGCAGYGNSALPEQGEGYHQVTELQTANPDRVVEDGNPPLDGTIAARVVKTYRADAGDRSAVKNTIEVNIGGGSK</sequence>
<organism evidence="1 2">
    <name type="scientific">Pontibacterium sinense</name>
    <dbReference type="NCBI Taxonomy" id="2781979"/>
    <lineage>
        <taxon>Bacteria</taxon>
        <taxon>Pseudomonadati</taxon>
        <taxon>Pseudomonadota</taxon>
        <taxon>Gammaproteobacteria</taxon>
        <taxon>Oceanospirillales</taxon>
        <taxon>Oceanospirillaceae</taxon>
        <taxon>Pontibacterium</taxon>
    </lineage>
</organism>
<accession>A0A8J7FC06</accession>
<gene>
    <name evidence="1" type="ORF">IOQ59_12865</name>
</gene>
<evidence type="ECO:0000313" key="1">
    <source>
        <dbReference type="EMBL" id="MBE9398147.1"/>
    </source>
</evidence>
<dbReference type="PROSITE" id="PS51257">
    <property type="entry name" value="PROKAR_LIPOPROTEIN"/>
    <property type="match status" value="1"/>
</dbReference>
<protein>
    <submittedName>
        <fullName evidence="1">Uncharacterized protein</fullName>
    </submittedName>
</protein>
<dbReference type="Proteomes" id="UP000640333">
    <property type="component" value="Unassembled WGS sequence"/>
</dbReference>